<evidence type="ECO:0000313" key="4">
    <source>
        <dbReference type="Proteomes" id="UP000557872"/>
    </source>
</evidence>
<keyword evidence="2" id="KW-0732">Signal</keyword>
<feature type="signal peptide" evidence="2">
    <location>
        <begin position="1"/>
        <end position="19"/>
    </location>
</feature>
<dbReference type="AlphaFoldDB" id="A0A851GHH0"/>
<reference evidence="3 4" key="1">
    <citation type="submission" date="2020-07" db="EMBL/GenBank/DDBJ databases">
        <title>Roseicoccus Jingziensis gen. nov., sp. nov., isolated from coastal seawater.</title>
        <authorList>
            <person name="Feng X."/>
        </authorList>
    </citation>
    <scope>NUCLEOTIDE SEQUENCE [LARGE SCALE GENOMIC DNA]</scope>
    <source>
        <strain evidence="3 4">N1E253</strain>
    </source>
</reference>
<feature type="chain" id="PRO_5032747145" evidence="2">
    <location>
        <begin position="20"/>
        <end position="326"/>
    </location>
</feature>
<dbReference type="Proteomes" id="UP000557872">
    <property type="component" value="Unassembled WGS sequence"/>
</dbReference>
<protein>
    <submittedName>
        <fullName evidence="3">PEP-CTERM sorting domain-containing protein</fullName>
    </submittedName>
</protein>
<evidence type="ECO:0000256" key="2">
    <source>
        <dbReference type="SAM" id="SignalP"/>
    </source>
</evidence>
<gene>
    <name evidence="3" type="ORF">HW115_03620</name>
</gene>
<feature type="region of interest" description="Disordered" evidence="1">
    <location>
        <begin position="25"/>
        <end position="44"/>
    </location>
</feature>
<dbReference type="RefSeq" id="WP_178931196.1">
    <property type="nucleotide sequence ID" value="NZ_JACBAZ010000001.1"/>
</dbReference>
<comment type="caution">
    <text evidence="3">The sequence shown here is derived from an EMBL/GenBank/DDBJ whole genome shotgun (WGS) entry which is preliminary data.</text>
</comment>
<sequence>MKQFIIHAFSLAALTTAQAAITSTSNGNYTDGSTWDGGNPPTNGEDYIIQHNVEHAANGTYSLAGDSVTINSGYLRFTGNAPSSSASNITVNNLALNGGRLDFRSSNQYARTMNLVSGFNVSTDSQIRIGDGGEQFVMNVSLQGNITGSGNLNFVSNGGNGSDDKMNLNITSANLGYSGNWSINSIDSGYGYLYANSANALGSGSLTLNTRSALVAGATTSLDSLQGVTLTTSTSILQLTNAWVNHAASLNMQAGTLDLADSDSIIGDFSINGNSLAADTYDSAALSALGFGGNFTGTGTITVIPEPSSAVLGSLGIFGILLRRKR</sequence>
<dbReference type="EMBL" id="JACBAZ010000001">
    <property type="protein sequence ID" value="NWK54685.1"/>
    <property type="molecule type" value="Genomic_DNA"/>
</dbReference>
<organism evidence="3 4">
    <name type="scientific">Oceaniferula marina</name>
    <dbReference type="NCBI Taxonomy" id="2748318"/>
    <lineage>
        <taxon>Bacteria</taxon>
        <taxon>Pseudomonadati</taxon>
        <taxon>Verrucomicrobiota</taxon>
        <taxon>Verrucomicrobiia</taxon>
        <taxon>Verrucomicrobiales</taxon>
        <taxon>Verrucomicrobiaceae</taxon>
        <taxon>Oceaniferula</taxon>
    </lineage>
</organism>
<accession>A0A851GHH0</accession>
<evidence type="ECO:0000313" key="3">
    <source>
        <dbReference type="EMBL" id="NWK54685.1"/>
    </source>
</evidence>
<evidence type="ECO:0000256" key="1">
    <source>
        <dbReference type="SAM" id="MobiDB-lite"/>
    </source>
</evidence>
<name>A0A851GHH0_9BACT</name>
<keyword evidence="4" id="KW-1185">Reference proteome</keyword>
<proteinExistence type="predicted"/>